<organism evidence="7 8">
    <name type="scientific">Drancourtella massiliensis</name>
    <dbReference type="NCBI Taxonomy" id="1632013"/>
    <lineage>
        <taxon>Bacteria</taxon>
        <taxon>Bacillati</taxon>
        <taxon>Bacillota</taxon>
        <taxon>Clostridia</taxon>
        <taxon>Eubacteriales</taxon>
        <taxon>Oscillospiraceae</taxon>
        <taxon>Drancourtella</taxon>
    </lineage>
</organism>
<evidence type="ECO:0000259" key="6">
    <source>
        <dbReference type="Pfam" id="PF07669"/>
    </source>
</evidence>
<protein>
    <recommendedName>
        <fullName evidence="1">site-specific DNA-methyltransferase (adenine-specific)</fullName>
        <ecNumber evidence="1">2.1.1.72</ecNumber>
    </recommendedName>
</protein>
<evidence type="ECO:0000256" key="1">
    <source>
        <dbReference type="ARBA" id="ARBA00011900"/>
    </source>
</evidence>
<accession>A0ABS2EL16</accession>
<dbReference type="NCBIfam" id="NF033452">
    <property type="entry name" value="BREX_1_MTaseX"/>
    <property type="match status" value="1"/>
</dbReference>
<dbReference type="Proteomes" id="UP000775686">
    <property type="component" value="Unassembled WGS sequence"/>
</dbReference>
<dbReference type="InterPro" id="IPR011639">
    <property type="entry name" value="MethylTrfase_TaqI-like_dom"/>
</dbReference>
<evidence type="ECO:0000256" key="3">
    <source>
        <dbReference type="ARBA" id="ARBA00022679"/>
    </source>
</evidence>
<dbReference type="RefSeq" id="WP_118637677.1">
    <property type="nucleotide sequence ID" value="NZ_JACJKH010000029.1"/>
</dbReference>
<evidence type="ECO:0000256" key="4">
    <source>
        <dbReference type="ARBA" id="ARBA00022691"/>
    </source>
</evidence>
<evidence type="ECO:0000313" key="7">
    <source>
        <dbReference type="EMBL" id="MBM6745312.1"/>
    </source>
</evidence>
<dbReference type="SUPFAM" id="SSF53335">
    <property type="entry name" value="S-adenosyl-L-methionine-dependent methyltransferases"/>
    <property type="match status" value="1"/>
</dbReference>
<dbReference type="PANTHER" id="PTHR33841:SF1">
    <property type="entry name" value="DNA METHYLTRANSFERASE A"/>
    <property type="match status" value="1"/>
</dbReference>
<keyword evidence="2" id="KW-0489">Methyltransferase</keyword>
<dbReference type="EMBL" id="JACJKH010000029">
    <property type="protein sequence ID" value="MBM6745312.1"/>
    <property type="molecule type" value="Genomic_DNA"/>
</dbReference>
<dbReference type="InterPro" id="IPR050953">
    <property type="entry name" value="N4_N6_ade-DNA_methylase"/>
</dbReference>
<comment type="catalytic activity">
    <reaction evidence="5">
        <text>a 2'-deoxyadenosine in DNA + S-adenosyl-L-methionine = an N(6)-methyl-2'-deoxyadenosine in DNA + S-adenosyl-L-homocysteine + H(+)</text>
        <dbReference type="Rhea" id="RHEA:15197"/>
        <dbReference type="Rhea" id="RHEA-COMP:12418"/>
        <dbReference type="Rhea" id="RHEA-COMP:12419"/>
        <dbReference type="ChEBI" id="CHEBI:15378"/>
        <dbReference type="ChEBI" id="CHEBI:57856"/>
        <dbReference type="ChEBI" id="CHEBI:59789"/>
        <dbReference type="ChEBI" id="CHEBI:90615"/>
        <dbReference type="ChEBI" id="CHEBI:90616"/>
        <dbReference type="EC" id="2.1.1.72"/>
    </reaction>
</comment>
<feature type="domain" description="Type II methyltransferase M.TaqI-like" evidence="6">
    <location>
        <begin position="367"/>
        <end position="597"/>
    </location>
</feature>
<dbReference type="Gene3D" id="3.40.50.150">
    <property type="entry name" value="Vaccinia Virus protein VP39"/>
    <property type="match status" value="1"/>
</dbReference>
<dbReference type="InterPro" id="IPR029063">
    <property type="entry name" value="SAM-dependent_MTases_sf"/>
</dbReference>
<name>A0ABS2EL16_9FIRM</name>
<dbReference type="InterPro" id="IPR047939">
    <property type="entry name" value="BREX_1_PglX"/>
</dbReference>
<comment type="caution">
    <text evidence="7">The sequence shown here is derived from an EMBL/GenBank/DDBJ whole genome shotgun (WGS) entry which is preliminary data.</text>
</comment>
<reference evidence="7 8" key="1">
    <citation type="journal article" date="2021" name="Sci. Rep.">
        <title>The distribution of antibiotic resistance genes in chicken gut microbiota commensals.</title>
        <authorList>
            <person name="Juricova H."/>
            <person name="Matiasovicova J."/>
            <person name="Kubasova T."/>
            <person name="Cejkova D."/>
            <person name="Rychlik I."/>
        </authorList>
    </citation>
    <scope>NUCLEOTIDE SEQUENCE [LARGE SCALE GENOMIC DNA]</scope>
    <source>
        <strain evidence="7 8">An770</strain>
    </source>
</reference>
<keyword evidence="3" id="KW-0808">Transferase</keyword>
<sequence>MDKTAIKNFAIWARNKLKNEIKVRAGFMGITESGIATPLPASTSDIQYFDVASSEPVKLQGREIEMRRRVVSKLEQHAKESGYQTAYDSLIENMASEWFNRLIAIRYMEVNDYFSDGLRMLSSVQAGKQDPDIVSRPFDSDLEFTDAEKIQINDWMDHNKADNLFRFLLLKRCNQLAESLPGLFEVAGDASEFFLRLGFVEKDGFVYKLVHDIDEEDWKDQVQIIGWMYQYYNSEFKDQTFYELKKTKSKVKKEQIAPVTQLFTPDWIVRYMVENSLGRIWLDGHPDKNLKSNWKYYLDEAEQKLDVQVKLDEIKEKYKSLNPEDLTFIDPCSGSGHILVYAFDVLVQIYESKGYTRREAAKAILKNNLYALDIDERAYQLTYFSLMMKAREYHGRILDLGIRPNVYCIEESNPISRKQLEYFGTSMDSSEQKKAIQQMNELLDVFKDAKEYGSILNVPQLDYELLKRFIGDSEKGQLSFDAFAENSFGLDDAKNLINKLIEQAEVLSKKYWITCTNPPYFGSDSMGERLSKYVKKYYPLAKADLYSVFIEKCSSFGTQYGLQAMITMHSWMFLSSYEKFRGKLIQRKTILNMAHLGTRAFEEISGEIVQTTAWVMRSYCSNYQATYVRLVDEMSQAKKEMSYLSGKNRYIAEQDNYITIPGNPLAYWISEGFQKIFNEGDEITKFISSRDGLTTGKNDDFIKYFWEVSRTEIQFGCENVEQFWDSERKYAPLIKGGLYRKWYGNNWFVITYDRNSYNKLSNCGNKLPSREVYFFPYITWNRISTRMAFRYCEQGYLFESASLIAFSSKEDDLFYALAFTNSILSKAEMQLINPTTNMLTGYVDALKVPKHDMRRKCIELAKECVDLCRDDWNSKETSWDFLRHPLISVIAKNRLLFDDISNIDMSECFSCWESECDNRFKTLKNNEEELNRIFINAYEMQHELKSEVDEKDISVRRADLQADIKSFLSYAVGCMFGRYSIATDGLTYAGGKWDASKYARFIPDEDNVIPITDQKYMDDDIVGRLCEFLRVVYGDNSLETNLDFIANALGGKGSTSREIIRNYFLNDFFKDHCKIYQKRPIYWLFDSGKQNGFKALVYMHRWDKDSIGRVLVYLHKIQEKYEIEVRAIDAMLEHITDKRQQAAEEQRRDHLLKQIAEIKEYDEGLDHMTNEHIDIDLDDGVKVNYEKVQTDRNGKKFKILAPIK</sequence>
<dbReference type="PANTHER" id="PTHR33841">
    <property type="entry name" value="DNA METHYLTRANSFERASE YEEA-RELATED"/>
    <property type="match status" value="1"/>
</dbReference>
<keyword evidence="8" id="KW-1185">Reference proteome</keyword>
<dbReference type="EC" id="2.1.1.72" evidence="1"/>
<dbReference type="Pfam" id="PF07669">
    <property type="entry name" value="Eco57I"/>
    <property type="match status" value="1"/>
</dbReference>
<proteinExistence type="predicted"/>
<evidence type="ECO:0000256" key="2">
    <source>
        <dbReference type="ARBA" id="ARBA00022603"/>
    </source>
</evidence>
<evidence type="ECO:0000313" key="8">
    <source>
        <dbReference type="Proteomes" id="UP000775686"/>
    </source>
</evidence>
<gene>
    <name evidence="7" type="primary">pglX</name>
    <name evidence="7" type="ORF">H6A32_13555</name>
</gene>
<keyword evidence="4" id="KW-0949">S-adenosyl-L-methionine</keyword>
<evidence type="ECO:0000256" key="5">
    <source>
        <dbReference type="ARBA" id="ARBA00047942"/>
    </source>
</evidence>